<comment type="caution">
    <text evidence="3">The sequence shown here is derived from an EMBL/GenBank/DDBJ whole genome shotgun (WGS) entry which is preliminary data.</text>
</comment>
<dbReference type="InterPro" id="IPR012340">
    <property type="entry name" value="NA-bd_OB-fold"/>
</dbReference>
<sequence length="112" mass="12518">MAGINKVILIGYLDNEPDWVGDRDQKLMSFQLRIKTPFLKNGKKSDQVDIHTIMLKGNIADMASRVVTKGRLIYVEGKASTHSFIGDDGIKRYNSAIVAGYFKILGRPGDFK</sequence>
<dbReference type="EMBL" id="JBHTIA010000003">
    <property type="protein sequence ID" value="MFD0764623.1"/>
    <property type="molecule type" value="Genomic_DNA"/>
</dbReference>
<keyword evidence="1 2" id="KW-0238">DNA-binding</keyword>
<dbReference type="Gene3D" id="2.40.50.140">
    <property type="entry name" value="Nucleic acid-binding proteins"/>
    <property type="match status" value="1"/>
</dbReference>
<evidence type="ECO:0000313" key="4">
    <source>
        <dbReference type="Proteomes" id="UP001597073"/>
    </source>
</evidence>
<dbReference type="InterPro" id="IPR000424">
    <property type="entry name" value="Primosome_PriB/ssb"/>
</dbReference>
<accession>A0ABW2ZER0</accession>
<dbReference type="Pfam" id="PF00436">
    <property type="entry name" value="SSB"/>
    <property type="match status" value="1"/>
</dbReference>
<dbReference type="InterPro" id="IPR011344">
    <property type="entry name" value="ssDNA-bd"/>
</dbReference>
<keyword evidence="4" id="KW-1185">Reference proteome</keyword>
<protein>
    <recommendedName>
        <fullName evidence="2">Single-stranded DNA-binding protein</fullName>
    </recommendedName>
</protein>
<proteinExistence type="predicted"/>
<dbReference type="GO" id="GO:0003677">
    <property type="term" value="F:DNA binding"/>
    <property type="evidence" value="ECO:0007669"/>
    <property type="project" value="UniProtKB-KW"/>
</dbReference>
<dbReference type="Proteomes" id="UP001597073">
    <property type="component" value="Unassembled WGS sequence"/>
</dbReference>
<evidence type="ECO:0000256" key="2">
    <source>
        <dbReference type="PIRNR" id="PIRNR002070"/>
    </source>
</evidence>
<name>A0ABW2ZER0_9SPHI</name>
<organism evidence="3 4">
    <name type="scientific">Mucilaginibacter lutimaris</name>
    <dbReference type="NCBI Taxonomy" id="931629"/>
    <lineage>
        <taxon>Bacteria</taxon>
        <taxon>Pseudomonadati</taxon>
        <taxon>Bacteroidota</taxon>
        <taxon>Sphingobacteriia</taxon>
        <taxon>Sphingobacteriales</taxon>
        <taxon>Sphingobacteriaceae</taxon>
        <taxon>Mucilaginibacter</taxon>
    </lineage>
</organism>
<dbReference type="PIRSF" id="PIRSF002070">
    <property type="entry name" value="SSB"/>
    <property type="match status" value="1"/>
</dbReference>
<reference evidence="4" key="1">
    <citation type="journal article" date="2019" name="Int. J. Syst. Evol. Microbiol.">
        <title>The Global Catalogue of Microorganisms (GCM) 10K type strain sequencing project: providing services to taxonomists for standard genome sequencing and annotation.</title>
        <authorList>
            <consortium name="The Broad Institute Genomics Platform"/>
            <consortium name="The Broad Institute Genome Sequencing Center for Infectious Disease"/>
            <person name="Wu L."/>
            <person name="Ma J."/>
        </authorList>
    </citation>
    <scope>NUCLEOTIDE SEQUENCE [LARGE SCALE GENOMIC DNA]</scope>
    <source>
        <strain evidence="4">CCUG 60742</strain>
    </source>
</reference>
<dbReference type="PROSITE" id="PS50935">
    <property type="entry name" value="SSB"/>
    <property type="match status" value="1"/>
</dbReference>
<evidence type="ECO:0000256" key="1">
    <source>
        <dbReference type="ARBA" id="ARBA00023125"/>
    </source>
</evidence>
<dbReference type="RefSeq" id="WP_377140361.1">
    <property type="nucleotide sequence ID" value="NZ_JBHTIA010000003.1"/>
</dbReference>
<gene>
    <name evidence="3" type="ORF">ACFQZI_07140</name>
</gene>
<evidence type="ECO:0000313" key="3">
    <source>
        <dbReference type="EMBL" id="MFD0764623.1"/>
    </source>
</evidence>
<dbReference type="CDD" id="cd04496">
    <property type="entry name" value="SSB_OBF"/>
    <property type="match status" value="1"/>
</dbReference>
<dbReference type="SUPFAM" id="SSF50249">
    <property type="entry name" value="Nucleic acid-binding proteins"/>
    <property type="match status" value="1"/>
</dbReference>